<organism evidence="3 5">
    <name type="scientific">Scale drop disease virus</name>
    <dbReference type="NCBI Taxonomy" id="1697349"/>
    <lineage>
        <taxon>Viruses</taxon>
        <taxon>Varidnaviria</taxon>
        <taxon>Bamfordvirae</taxon>
        <taxon>Nucleocytoviricota</taxon>
        <taxon>Megaviricetes</taxon>
        <taxon>Pimascovirales</taxon>
        <taxon>Pimascovirales incertae sedis</taxon>
        <taxon>Iridoviridae</taxon>
        <taxon>Alphairidovirinae</taxon>
        <taxon>Megalocytivirus</taxon>
        <taxon>Megalocytivirus lates1</taxon>
    </lineage>
</organism>
<gene>
    <name evidence="3" type="ORF">SDDV_123</name>
</gene>
<dbReference type="GO" id="GO:0007165">
    <property type="term" value="P:signal transduction"/>
    <property type="evidence" value="ECO:0007669"/>
    <property type="project" value="InterPro"/>
</dbReference>
<dbReference type="RefSeq" id="YP_009163884.1">
    <property type="nucleotide sequence ID" value="NC_027778.1"/>
</dbReference>
<dbReference type="InterPro" id="IPR001368">
    <property type="entry name" value="TNFR/NGFR_Cys_rich_reg"/>
</dbReference>
<evidence type="ECO:0000259" key="2">
    <source>
        <dbReference type="PROSITE" id="PS50050"/>
    </source>
</evidence>
<dbReference type="PANTHER" id="PTHR46838:SF1">
    <property type="entry name" value="TUMOR NECROSIS FACTOR RECEPTOR SUPERFAMILY MEMBER 14"/>
    <property type="match status" value="1"/>
</dbReference>
<dbReference type="InterPro" id="IPR008063">
    <property type="entry name" value="Fas_rcpt"/>
</dbReference>
<dbReference type="GO" id="GO:0050830">
    <property type="term" value="P:defense response to Gram-positive bacterium"/>
    <property type="evidence" value="ECO:0007669"/>
    <property type="project" value="TreeGrafter"/>
</dbReference>
<evidence type="ECO:0000313" key="3">
    <source>
        <dbReference type="EMBL" id="AKU37538.1"/>
    </source>
</evidence>
<dbReference type="PROSITE" id="PS00652">
    <property type="entry name" value="TNFR_NGFR_1"/>
    <property type="match status" value="1"/>
</dbReference>
<dbReference type="GeneID" id="25479172"/>
<protein>
    <submittedName>
        <fullName evidence="3">ORF_123L</fullName>
    </submittedName>
    <submittedName>
        <fullName evidence="4">Tumor necrosis factor receptor superfamily</fullName>
    </submittedName>
</protein>
<keyword evidence="1" id="KW-0472">Membrane</keyword>
<dbReference type="SMART" id="SM00208">
    <property type="entry name" value="TNFR"/>
    <property type="match status" value="3"/>
</dbReference>
<dbReference type="Pfam" id="PF00020">
    <property type="entry name" value="TNFR_c6"/>
    <property type="match status" value="1"/>
</dbReference>
<sequence>MAIVISLVLAFAASVQTMSFEKYDRMSVETDCDYKSHYTQSNETHIWCCNACRLGYRLTSACQFGNRSSTQCAPCETGTYNDRPYTGTRKCLQCKHCNSDFNIEINTPCDKTRDTTCRPKQGYYCSNGISVDCHFAHKQRQNCDRGHYISTHANNHSDIHCAICPQGSWSVDGIKCIPHTICKHRGDFLIKDGTAFIDNVCGTPYHYMIVTTIFVINIASVLFCIHYMAKIIKFKKD</sequence>
<evidence type="ECO:0000313" key="4">
    <source>
        <dbReference type="EMBL" id="QLI60659.1"/>
    </source>
</evidence>
<dbReference type="GO" id="GO:0050829">
    <property type="term" value="P:defense response to Gram-negative bacterium"/>
    <property type="evidence" value="ECO:0007669"/>
    <property type="project" value="TreeGrafter"/>
</dbReference>
<reference evidence="4 6" key="2">
    <citation type="submission" date="2019-10" db="EMBL/GenBank/DDBJ databases">
        <authorList>
            <person name="Kayansamruaj P."/>
        </authorList>
    </citation>
    <scope>NUCLEOTIDE SEQUENCE [LARGE SCALE GENOMIC DNA]</scope>
    <source>
        <strain evidence="4">SDDV_Thai_2019</strain>
    </source>
</reference>
<keyword evidence="1" id="KW-1133">Transmembrane helix</keyword>
<evidence type="ECO:0000313" key="6">
    <source>
        <dbReference type="Proteomes" id="UP000510602"/>
    </source>
</evidence>
<evidence type="ECO:0000256" key="1">
    <source>
        <dbReference type="SAM" id="Phobius"/>
    </source>
</evidence>
<dbReference type="EMBL" id="MN562489">
    <property type="protein sequence ID" value="QLI60659.1"/>
    <property type="molecule type" value="Genomic_DNA"/>
</dbReference>
<evidence type="ECO:0000313" key="5">
    <source>
        <dbReference type="Proteomes" id="UP000201485"/>
    </source>
</evidence>
<dbReference type="GO" id="GO:0002720">
    <property type="term" value="P:positive regulation of cytokine production involved in immune response"/>
    <property type="evidence" value="ECO:0007669"/>
    <property type="project" value="TreeGrafter"/>
</dbReference>
<feature type="domain" description="TNFR-Cys" evidence="2">
    <location>
        <begin position="74"/>
        <end position="117"/>
    </location>
</feature>
<reference evidence="3 5" key="1">
    <citation type="journal article" date="2015" name="PLoS Pathog.">
        <title>A Novel Virus Causes Scale Drop Disease in Lates calcarifer.</title>
        <authorList>
            <person name="de Groof A."/>
            <person name="Guelen L."/>
            <person name="Deijs M."/>
            <person name="van der Wal Y."/>
            <person name="Miyata M."/>
            <person name="Ng K.S."/>
            <person name="van Grinsven L."/>
            <person name="Simmelink B."/>
            <person name="Biermann Y."/>
            <person name="Grisez L."/>
            <person name="van Lent J."/>
            <person name="de Ronde A."/>
            <person name="Chang S.F."/>
            <person name="Schrier C."/>
            <person name="van der Hoek L."/>
        </authorList>
    </citation>
    <scope>NUCLEOTIDE SEQUENCE [LARGE SCALE GENOMIC DNA]</scope>
    <source>
        <strain evidence="3">C4575</strain>
    </source>
</reference>
<dbReference type="SUPFAM" id="SSF57586">
    <property type="entry name" value="TNF receptor-like"/>
    <property type="match status" value="2"/>
</dbReference>
<dbReference type="Gene3D" id="2.10.50.10">
    <property type="entry name" value="Tumor Necrosis Factor Receptor, subunit A, domain 2"/>
    <property type="match status" value="3"/>
</dbReference>
<dbReference type="OrthoDB" id="11333at10239"/>
<dbReference type="GO" id="GO:0016020">
    <property type="term" value="C:membrane"/>
    <property type="evidence" value="ECO:0007669"/>
    <property type="project" value="InterPro"/>
</dbReference>
<dbReference type="PRINTS" id="PR01680">
    <property type="entry name" value="TNFACTORR6"/>
</dbReference>
<dbReference type="PANTHER" id="PTHR46838">
    <property type="entry name" value="TUMOR NECROSIS FACTOR RECEPTOR SUPERFAMILY MEMBER 14"/>
    <property type="match status" value="1"/>
</dbReference>
<dbReference type="Proteomes" id="UP000201485">
    <property type="component" value="Segment"/>
</dbReference>
<name>A0A0K1L701_9VIRU</name>
<keyword evidence="4" id="KW-0675">Receptor</keyword>
<dbReference type="KEGG" id="vg:25479172"/>
<dbReference type="GO" id="GO:0006955">
    <property type="term" value="P:immune response"/>
    <property type="evidence" value="ECO:0007669"/>
    <property type="project" value="InterPro"/>
</dbReference>
<proteinExistence type="predicted"/>
<accession>A0A0K1L701</accession>
<keyword evidence="5" id="KW-1185">Reference proteome</keyword>
<feature type="transmembrane region" description="Helical" evidence="1">
    <location>
        <begin position="205"/>
        <end position="229"/>
    </location>
</feature>
<dbReference type="EMBL" id="KR139659">
    <property type="protein sequence ID" value="AKU37538.1"/>
    <property type="molecule type" value="Genomic_DNA"/>
</dbReference>
<dbReference type="GO" id="GO:0004888">
    <property type="term" value="F:transmembrane signaling receptor activity"/>
    <property type="evidence" value="ECO:0007669"/>
    <property type="project" value="InterPro"/>
</dbReference>
<dbReference type="Proteomes" id="UP000510602">
    <property type="component" value="Segment"/>
</dbReference>
<keyword evidence="1" id="KW-0812">Transmembrane</keyword>
<dbReference type="PROSITE" id="PS50050">
    <property type="entry name" value="TNFR_NGFR_2"/>
    <property type="match status" value="1"/>
</dbReference>